<dbReference type="SUPFAM" id="SSF52540">
    <property type="entry name" value="P-loop containing nucleoside triphosphate hydrolases"/>
    <property type="match status" value="1"/>
</dbReference>
<proteinExistence type="predicted"/>
<protein>
    <submittedName>
        <fullName evidence="2">Sulfotransferase</fullName>
    </submittedName>
</protein>
<reference evidence="2 3" key="1">
    <citation type="submission" date="2019-12" db="EMBL/GenBank/DDBJ databases">
        <title>Whole-genome sequencing of Allorhizobium vitis.</title>
        <authorList>
            <person name="Gan H.M."/>
            <person name="Szegedi E."/>
            <person name="Burr T."/>
            <person name="Savka M.A."/>
        </authorList>
    </citation>
    <scope>NUCLEOTIDE SEQUENCE [LARGE SCALE GENOMIC DNA]</scope>
    <source>
        <strain evidence="2 3">CG516</strain>
    </source>
</reference>
<dbReference type="InterPro" id="IPR015124">
    <property type="entry name" value="Stf0"/>
</dbReference>
<dbReference type="InterPro" id="IPR027417">
    <property type="entry name" value="P-loop_NTPase"/>
</dbReference>
<dbReference type="GO" id="GO:0016740">
    <property type="term" value="F:transferase activity"/>
    <property type="evidence" value="ECO:0007669"/>
    <property type="project" value="UniProtKB-KW"/>
</dbReference>
<evidence type="ECO:0000313" key="2">
    <source>
        <dbReference type="EMBL" id="MUZ74346.1"/>
    </source>
</evidence>
<dbReference type="InterPro" id="IPR024628">
    <property type="entry name" value="Sulfotransferase_Stf0_dom"/>
</dbReference>
<dbReference type="EMBL" id="WPHR01000014">
    <property type="protein sequence ID" value="MUZ74346.1"/>
    <property type="molecule type" value="Genomic_DNA"/>
</dbReference>
<dbReference type="RefSeq" id="WP_156615362.1">
    <property type="nucleotide sequence ID" value="NZ_WPHR01000014.1"/>
</dbReference>
<evidence type="ECO:0000259" key="1">
    <source>
        <dbReference type="Pfam" id="PF09037"/>
    </source>
</evidence>
<evidence type="ECO:0000313" key="3">
    <source>
        <dbReference type="Proteomes" id="UP000477951"/>
    </source>
</evidence>
<dbReference type="Gene3D" id="3.40.50.300">
    <property type="entry name" value="P-loop containing nucleotide triphosphate hydrolases"/>
    <property type="match status" value="1"/>
</dbReference>
<dbReference type="AlphaFoldDB" id="A0A6L6VFF7"/>
<dbReference type="Proteomes" id="UP000477951">
    <property type="component" value="Unassembled WGS sequence"/>
</dbReference>
<dbReference type="Pfam" id="PF09037">
    <property type="entry name" value="Sulphotransf"/>
    <property type="match status" value="1"/>
</dbReference>
<comment type="caution">
    <text evidence="2">The sequence shown here is derived from an EMBL/GenBank/DDBJ whole genome shotgun (WGS) entry which is preliminary data.</text>
</comment>
<accession>A0A6L6VFF7</accession>
<dbReference type="PIRSF" id="PIRSF021497">
    <property type="entry name" value="Sulphotransferase_Stf0"/>
    <property type="match status" value="1"/>
</dbReference>
<gene>
    <name evidence="2" type="ORF">GOZ90_16780</name>
</gene>
<feature type="domain" description="Sulphotransferase Stf0" evidence="1">
    <location>
        <begin position="6"/>
        <end position="249"/>
    </location>
</feature>
<name>A0A6L6VFF7_AGRVI</name>
<sequence length="256" mass="28574">MATFQSYVICTSPRSGSTLLCNMLTATGVAGKPKSYFHQGPITDWLSYLNLDINPSLPESNLLAAIFEAPVEKGRNGTGLFGLRLQRHSFDLFVEKLAVLYPVLASDRQRIEAAFGPTLFIHLTRLDKVQQAVSYVKAQQTGLWHRAPDGTELERLSAPRDPIYDAAEIRARYDEFNRYNRAWQSWFDMQGIQSLRITYEALCADPIASLKDVLVQLGVNGEAASSVVPGTAKLADGINQSWETRFRKEHLQGDPL</sequence>
<keyword evidence="2" id="KW-0808">Transferase</keyword>
<organism evidence="2 3">
    <name type="scientific">Agrobacterium vitis</name>
    <name type="common">Rhizobium vitis</name>
    <dbReference type="NCBI Taxonomy" id="373"/>
    <lineage>
        <taxon>Bacteria</taxon>
        <taxon>Pseudomonadati</taxon>
        <taxon>Pseudomonadota</taxon>
        <taxon>Alphaproteobacteria</taxon>
        <taxon>Hyphomicrobiales</taxon>
        <taxon>Rhizobiaceae</taxon>
        <taxon>Rhizobium/Agrobacterium group</taxon>
        <taxon>Agrobacterium</taxon>
    </lineage>
</organism>